<feature type="compositionally biased region" description="Basic and acidic residues" evidence="8">
    <location>
        <begin position="516"/>
        <end position="529"/>
    </location>
</feature>
<feature type="compositionally biased region" description="Polar residues" evidence="8">
    <location>
        <begin position="632"/>
        <end position="652"/>
    </location>
</feature>
<dbReference type="FunFam" id="3.90.1420.10:FF:000001">
    <property type="entry name" value="histone-lysine N-methyltransferase setd3 isoform X1"/>
    <property type="match status" value="1"/>
</dbReference>
<dbReference type="GO" id="GO:0003713">
    <property type="term" value="F:transcription coactivator activity"/>
    <property type="evidence" value="ECO:0000318"/>
    <property type="project" value="GO_Central"/>
</dbReference>
<evidence type="ECO:0000256" key="5">
    <source>
        <dbReference type="ARBA" id="ARBA00022691"/>
    </source>
</evidence>
<dbReference type="KEGG" id="spu:593983"/>
<evidence type="ECO:0000256" key="3">
    <source>
        <dbReference type="ARBA" id="ARBA00022603"/>
    </source>
</evidence>
<dbReference type="SUPFAM" id="SSF82199">
    <property type="entry name" value="SET domain"/>
    <property type="match status" value="1"/>
</dbReference>
<dbReference type="GO" id="GO:0032259">
    <property type="term" value="P:methylation"/>
    <property type="evidence" value="ECO:0007669"/>
    <property type="project" value="UniProtKB-KW"/>
</dbReference>
<feature type="compositionally biased region" description="Basic and acidic residues" evidence="8">
    <location>
        <begin position="551"/>
        <end position="573"/>
    </location>
</feature>
<keyword evidence="4 7" id="KW-0808">Transferase</keyword>
<accession>A0A7M7RFI3</accession>
<feature type="region of interest" description="Disordered" evidence="8">
    <location>
        <begin position="516"/>
        <end position="573"/>
    </location>
</feature>
<dbReference type="EnsemblMetazoa" id="XM_030998792">
    <property type="protein sequence ID" value="XP_030854652"/>
    <property type="gene ID" value="LOC593983"/>
</dbReference>
<dbReference type="SUPFAM" id="SSF81822">
    <property type="entry name" value="RuBisCo LSMT C-terminal, substrate-binding domain"/>
    <property type="match status" value="1"/>
</dbReference>
<evidence type="ECO:0000256" key="1">
    <source>
        <dbReference type="ARBA" id="ARBA00004496"/>
    </source>
</evidence>
<comment type="catalytic activity">
    <reaction evidence="7">
        <text>L-histidyl-[protein] + S-adenosyl-L-methionine = N(tele)-methyl-L-histidyl-[protein] + S-adenosyl-L-homocysteine + H(+)</text>
        <dbReference type="Rhea" id="RHEA:19369"/>
        <dbReference type="Rhea" id="RHEA-COMP:9745"/>
        <dbReference type="Rhea" id="RHEA-COMP:11600"/>
        <dbReference type="ChEBI" id="CHEBI:15378"/>
        <dbReference type="ChEBI" id="CHEBI:16367"/>
        <dbReference type="ChEBI" id="CHEBI:29979"/>
        <dbReference type="ChEBI" id="CHEBI:57856"/>
        <dbReference type="ChEBI" id="CHEBI:59789"/>
        <dbReference type="EC" id="2.1.1.85"/>
    </reaction>
</comment>
<dbReference type="EnsemblMetazoa" id="XM_793437">
    <property type="protein sequence ID" value="XP_798530"/>
    <property type="gene ID" value="LOC593983"/>
</dbReference>
<dbReference type="GO" id="GO:0003779">
    <property type="term" value="F:actin binding"/>
    <property type="evidence" value="ECO:0007669"/>
    <property type="project" value="UniProtKB-KW"/>
</dbReference>
<evidence type="ECO:0000256" key="8">
    <source>
        <dbReference type="SAM" id="MobiDB-lite"/>
    </source>
</evidence>
<dbReference type="Proteomes" id="UP000007110">
    <property type="component" value="Unassembled WGS sequence"/>
</dbReference>
<feature type="region of interest" description="Disordered" evidence="8">
    <location>
        <begin position="1"/>
        <end position="20"/>
    </location>
</feature>
<name>A0A7M7RFI3_STRPU</name>
<dbReference type="PANTHER" id="PTHR13271">
    <property type="entry name" value="UNCHARACTERIZED PUTATIVE METHYLTRANSFERASE"/>
    <property type="match status" value="1"/>
</dbReference>
<dbReference type="AlphaFoldDB" id="A0A7M7RFI3"/>
<keyword evidence="5 7" id="KW-0949">S-adenosyl-L-methionine</keyword>
<dbReference type="PROSITE" id="PS50280">
    <property type="entry name" value="SET"/>
    <property type="match status" value="1"/>
</dbReference>
<dbReference type="GO" id="GO:0046975">
    <property type="term" value="F:histone H3K36 methyltransferase activity"/>
    <property type="evidence" value="ECO:0000318"/>
    <property type="project" value="GO_Central"/>
</dbReference>
<dbReference type="GeneID" id="593983"/>
<reference evidence="11" key="1">
    <citation type="submission" date="2015-02" db="EMBL/GenBank/DDBJ databases">
        <title>Genome sequencing for Strongylocentrotus purpuratus.</title>
        <authorList>
            <person name="Murali S."/>
            <person name="Liu Y."/>
            <person name="Vee V."/>
            <person name="English A."/>
            <person name="Wang M."/>
            <person name="Skinner E."/>
            <person name="Han Y."/>
            <person name="Muzny D.M."/>
            <person name="Worley K.C."/>
            <person name="Gibbs R.A."/>
        </authorList>
    </citation>
    <scope>NUCLEOTIDE SEQUENCE</scope>
</reference>
<dbReference type="RefSeq" id="XP_030854652.1">
    <property type="nucleotide sequence ID" value="XM_030998792.1"/>
</dbReference>
<feature type="region of interest" description="Disordered" evidence="8">
    <location>
        <begin position="599"/>
        <end position="662"/>
    </location>
</feature>
<dbReference type="InterPro" id="IPR015353">
    <property type="entry name" value="Rubisco_LSMT_subst-bd"/>
</dbReference>
<dbReference type="InterPro" id="IPR044428">
    <property type="entry name" value="SETD3_SET"/>
</dbReference>
<proteinExistence type="inferred from homology"/>
<dbReference type="Pfam" id="PF09273">
    <property type="entry name" value="Rubis-subs-bind"/>
    <property type="match status" value="1"/>
</dbReference>
<dbReference type="EC" id="2.1.1.85" evidence="7"/>
<evidence type="ECO:0000313" key="10">
    <source>
        <dbReference type="EnsemblMetazoa" id="XP_798530"/>
    </source>
</evidence>
<feature type="compositionally biased region" description="Polar residues" evidence="8">
    <location>
        <begin position="602"/>
        <end position="618"/>
    </location>
</feature>
<dbReference type="GO" id="GO:0018064">
    <property type="term" value="F:protein-L-histidine N-tele-methyltransferase activity"/>
    <property type="evidence" value="ECO:0000318"/>
    <property type="project" value="GO_Central"/>
</dbReference>
<feature type="domain" description="SET" evidence="9">
    <location>
        <begin position="95"/>
        <end position="314"/>
    </location>
</feature>
<dbReference type="InterPro" id="IPR001214">
    <property type="entry name" value="SET_dom"/>
</dbReference>
<dbReference type="OMA" id="YNELEMW"/>
<dbReference type="FunFam" id="3.90.1410.10:FF:000001">
    <property type="entry name" value="histone-lysine N-methyltransferase setd3 isoform X1"/>
    <property type="match status" value="1"/>
</dbReference>
<dbReference type="GO" id="GO:0045944">
    <property type="term" value="P:positive regulation of transcription by RNA polymerase II"/>
    <property type="evidence" value="ECO:0000318"/>
    <property type="project" value="GO_Central"/>
</dbReference>
<dbReference type="InParanoid" id="A0A7M7RFI3"/>
<dbReference type="RefSeq" id="XP_798530.3">
    <property type="nucleotide sequence ID" value="XM_793437.5"/>
</dbReference>
<dbReference type="GO" id="GO:0042800">
    <property type="term" value="F:histone H3K4 methyltransferase activity"/>
    <property type="evidence" value="ECO:0000318"/>
    <property type="project" value="GO_Central"/>
</dbReference>
<keyword evidence="3 7" id="KW-0489">Methyltransferase</keyword>
<comment type="similarity">
    <text evidence="7">Belongs to the class V-like SAM-binding methyltransferase superfamily. SETD3 actin-histidine methyltransferase family.</text>
</comment>
<dbReference type="CTD" id="84193"/>
<dbReference type="FunCoup" id="A0A7M7RFI3">
    <property type="interactions" value="918"/>
</dbReference>
<organism evidence="10 11">
    <name type="scientific">Strongylocentrotus purpuratus</name>
    <name type="common">Purple sea urchin</name>
    <dbReference type="NCBI Taxonomy" id="7668"/>
    <lineage>
        <taxon>Eukaryota</taxon>
        <taxon>Metazoa</taxon>
        <taxon>Echinodermata</taxon>
        <taxon>Eleutherozoa</taxon>
        <taxon>Echinozoa</taxon>
        <taxon>Echinoidea</taxon>
        <taxon>Euechinoidea</taxon>
        <taxon>Echinacea</taxon>
        <taxon>Camarodonta</taxon>
        <taxon>Echinidea</taxon>
        <taxon>Strongylocentrotidae</taxon>
        <taxon>Strongylocentrotus</taxon>
    </lineage>
</organism>
<comment type="subcellular location">
    <subcellularLocation>
        <location evidence="1">Cytoplasm</location>
    </subcellularLocation>
</comment>
<dbReference type="InterPro" id="IPR025785">
    <property type="entry name" value="SETD3"/>
</dbReference>
<keyword evidence="6" id="KW-0009">Actin-binding</keyword>
<dbReference type="Pfam" id="PF00856">
    <property type="entry name" value="SET"/>
    <property type="match status" value="1"/>
</dbReference>
<sequence>MGRKSKRKANPGPDEVSKADRKELIKLCGQVIDFAATPSPPTPGEQWEEFLQIHNLIEKIRKRQNVAGEPMQQSDREVHFETFFKWLNTNGVTTDAVKMAKFDEGYGLQATQDIKMDQELMNIPRKVMMTDQNAVDSPTIGDLVRGDRLLKGMPNVSLAIFILSEKLKSDSFWKPYLDVLPSSYSLPLYFTPDEIQLFQGSTMYGECLKQHKNIARQYAYLFKLLNLPENSKLHIREYFTYDFYRWAVSTVMTRQNQIPAKDGKGMSLSLIPLWDMCNHANGEMKTDFIEERDSCVNMALRDFSVGEQIFICYGRRSSADLLLYSGFVYPGNVYDGMAIQLGLSSSDRLYAMKAQLCSVMKLGVPSQNYHISAGKEPVTLELLTFLRIFCMQDLELRDRLLGDNRAQALFSLVDRSQIISKLNELRTCVYLATRVTLLQRQYKTSIQEDEEKLKDGNLSAQERSALQLLLIEKCTLENVLKYCAFWRERIEALPEDATAFELKREEDEGVVVEKWEDREEVGSSKRTDGEDGDGETGIQGGVVEGLNGVQGEKEDGVVGDTKEVENGENKEKTSVKANGENTKVNGDGVLENGINGHDETGINGQDASSTGTKINGGTPSPAKGLVPDLDTTMKTTPNKNANMSDGVVSNGNGHAHDESEILPVNSGLKKVNGAINGHSAIAPASGSIEE</sequence>
<dbReference type="GO" id="GO:0005737">
    <property type="term" value="C:cytoplasm"/>
    <property type="evidence" value="ECO:0007669"/>
    <property type="project" value="UniProtKB-SubCell"/>
</dbReference>
<evidence type="ECO:0000256" key="2">
    <source>
        <dbReference type="ARBA" id="ARBA00022490"/>
    </source>
</evidence>
<dbReference type="GO" id="GO:0070472">
    <property type="term" value="P:regulation of uterine smooth muscle contraction"/>
    <property type="evidence" value="ECO:0000318"/>
    <property type="project" value="GO_Central"/>
</dbReference>
<keyword evidence="2" id="KW-0963">Cytoplasm</keyword>
<evidence type="ECO:0000256" key="4">
    <source>
        <dbReference type="ARBA" id="ARBA00022679"/>
    </source>
</evidence>
<evidence type="ECO:0000256" key="6">
    <source>
        <dbReference type="ARBA" id="ARBA00023203"/>
    </source>
</evidence>
<dbReference type="PANTHER" id="PTHR13271:SF47">
    <property type="entry name" value="ACTIN-HISTIDINE N-METHYLTRANSFERASE"/>
    <property type="match status" value="1"/>
</dbReference>
<protein>
    <recommendedName>
        <fullName evidence="7">protein-histidine N-methyltransferase</fullName>
        <ecNumber evidence="7">2.1.1.85</ecNumber>
    </recommendedName>
</protein>
<evidence type="ECO:0000313" key="11">
    <source>
        <dbReference type="Proteomes" id="UP000007110"/>
    </source>
</evidence>
<dbReference type="CDD" id="cd19176">
    <property type="entry name" value="SET_SETD3"/>
    <property type="match status" value="1"/>
</dbReference>
<dbReference type="PROSITE" id="PS51565">
    <property type="entry name" value="SAM_MT85_SETD3"/>
    <property type="match status" value="1"/>
</dbReference>
<dbReference type="InterPro" id="IPR050600">
    <property type="entry name" value="SETD3_SETD6_MTase"/>
</dbReference>
<reference evidence="10" key="2">
    <citation type="submission" date="2021-01" db="UniProtKB">
        <authorList>
            <consortium name="EnsemblMetazoa"/>
        </authorList>
    </citation>
    <scope>IDENTIFICATION</scope>
</reference>
<dbReference type="OrthoDB" id="441812at2759"/>
<keyword evidence="11" id="KW-1185">Reference proteome</keyword>
<dbReference type="InterPro" id="IPR036464">
    <property type="entry name" value="Rubisco_LSMT_subst-bd_sf"/>
</dbReference>
<dbReference type="Gene3D" id="3.90.1410.10">
    <property type="entry name" value="set domain protein methyltransferase, domain 1"/>
    <property type="match status" value="1"/>
</dbReference>
<dbReference type="Gene3D" id="3.90.1420.10">
    <property type="entry name" value="Rubisco LSMT, substrate-binding domain"/>
    <property type="match status" value="1"/>
</dbReference>
<evidence type="ECO:0000259" key="9">
    <source>
        <dbReference type="PROSITE" id="PS50280"/>
    </source>
</evidence>
<dbReference type="InterPro" id="IPR046341">
    <property type="entry name" value="SET_dom_sf"/>
</dbReference>
<evidence type="ECO:0000256" key="7">
    <source>
        <dbReference type="PROSITE-ProRule" id="PRU00898"/>
    </source>
</evidence>